<keyword evidence="1" id="KW-0853">WD repeat</keyword>
<proteinExistence type="predicted"/>
<evidence type="ECO:0000313" key="6">
    <source>
        <dbReference type="EMBL" id="CAB3364546.1"/>
    </source>
</evidence>
<name>A0A8S1BXV8_9INSE</name>
<feature type="compositionally biased region" description="Basic and acidic residues" evidence="3">
    <location>
        <begin position="40"/>
        <end position="58"/>
    </location>
</feature>
<dbReference type="Gene3D" id="3.40.50.300">
    <property type="entry name" value="P-loop containing nucleotide triphosphate hydrolases"/>
    <property type="match status" value="1"/>
</dbReference>
<dbReference type="InterPro" id="IPR056884">
    <property type="entry name" value="NPHP3-like_N"/>
</dbReference>
<feature type="domain" description="NWD1/2-like winged helix-turn-helix" evidence="5">
    <location>
        <begin position="669"/>
        <end position="777"/>
    </location>
</feature>
<evidence type="ECO:0008006" key="8">
    <source>
        <dbReference type="Google" id="ProtNLM"/>
    </source>
</evidence>
<evidence type="ECO:0000259" key="5">
    <source>
        <dbReference type="Pfam" id="PF25469"/>
    </source>
</evidence>
<evidence type="ECO:0000256" key="3">
    <source>
        <dbReference type="SAM" id="MobiDB-lite"/>
    </source>
</evidence>
<evidence type="ECO:0000313" key="7">
    <source>
        <dbReference type="Proteomes" id="UP000494165"/>
    </source>
</evidence>
<evidence type="ECO:0000256" key="2">
    <source>
        <dbReference type="ARBA" id="ARBA00022737"/>
    </source>
</evidence>
<dbReference type="PANTHER" id="PTHR19871">
    <property type="entry name" value="BETA TRANSDUCIN-RELATED PROTEIN"/>
    <property type="match status" value="1"/>
</dbReference>
<evidence type="ECO:0000256" key="1">
    <source>
        <dbReference type="ARBA" id="ARBA00022574"/>
    </source>
</evidence>
<accession>A0A8S1BXV8</accession>
<protein>
    <recommendedName>
        <fullName evidence="8">NACHT domain-containing protein</fullName>
    </recommendedName>
</protein>
<evidence type="ECO:0000259" key="4">
    <source>
        <dbReference type="Pfam" id="PF24883"/>
    </source>
</evidence>
<dbReference type="EMBL" id="CADEPI010000016">
    <property type="protein sequence ID" value="CAB3364546.1"/>
    <property type="molecule type" value="Genomic_DNA"/>
</dbReference>
<feature type="region of interest" description="Disordered" evidence="3">
    <location>
        <begin position="1"/>
        <end position="62"/>
    </location>
</feature>
<dbReference type="SUPFAM" id="SSF52540">
    <property type="entry name" value="P-loop containing nucleoside triphosphate hydrolases"/>
    <property type="match status" value="1"/>
</dbReference>
<keyword evidence="2" id="KW-0677">Repeat</keyword>
<dbReference type="InterPro" id="IPR052752">
    <property type="entry name" value="NACHT-WD_repeat"/>
</dbReference>
<dbReference type="Pfam" id="PF24883">
    <property type="entry name" value="NPHP3_N"/>
    <property type="match status" value="1"/>
</dbReference>
<keyword evidence="7" id="KW-1185">Reference proteome</keyword>
<dbReference type="Pfam" id="PF25469">
    <property type="entry name" value="WHD_NWD1"/>
    <property type="match status" value="1"/>
</dbReference>
<sequence>MGSNCSSRQAHKDKDNNSPCSEDSPCYQLAKPENNAGDVKNNHRDDGGGGAAHPDDGRTFAAAVPNKTNIAQSKLASKEEKQRPKEPPLSAALLKFPAHLANLLTGRALDSSKPLKKTHKIALYVCAADSQDCCVEKGALHNVVYPELRAVCRGKGYELHIVDLHWKTALEKQQDHEFPELCLGELARQSEIAYVIPIIFLNDSLGTPLLPKTIEKQDFEFALNSADNKELLQKWYKLDSHAQPPCYRLQPIGSHIPGVKDEAENEVALNEWRLEIERILAVMVEVFPAELRNTYLTTVVEQEVHNTVLMSQELAKRSIWVWRTTQRPDDPPETSTVLLEQRRRLEILQDNLKGQLAEKHIFKVPATDPDAEQQKRYAQDLAEKLDAHLRTTVSKIISEDEAKDPLKPSMGVSGELFQELAQQANYCQRAAQCNINREEVIQHIKNYILGSSVTPLVLHGPKGCGKSALVAKAFQAANVWQPEAYKIIKFTGLTPASGTMEQLLLSIITQCSILAGCEDWFCAHNVSSYGELLPKLMSSASSQNPLIIMIDGIDQVRNFGSQSCEWLPESLPQNLKLILSVDEGSEMFNIIKTKVSDPTKLIQVPQLGKTEAKSILMSAVVQYNHSINKQIQDFVRNSVMECTLPLYIKILSWQTSLWVDKEHTIIPKGNVKDQFHALLQELEAILGQVRIKKALSLISASKFGLCDSEMLDLLAQDSVYHSEKTYVPWAPACLFWAQLNKYLAPFLEWTRVTGGYCVRRWRDISFQQAVSDRYMDEECTKDAHLKLEAYFRGEWALTEGLTARIIQQPNKDMESYNIRKLVELPYQTFAVSGSIEERFLLDHLWLLDKVCGANVYQVLEDFALEESEPESEAAVLRGHLEASSQALSYDGHQLWAQLHLRLSNISTEGRERLQALKSLCAAPPDPSLLPLGPSEPTDEPQPINFITRLPEMVRFVCTLAAEKGEIVIWDVCTGQRVRTLTNVPQPAAIKLIDWRRCIVLCRRELTVFDLDKGELVKR</sequence>
<dbReference type="InterPro" id="IPR057588">
    <property type="entry name" value="NWD1/2-like_WH"/>
</dbReference>
<reference evidence="6 7" key="1">
    <citation type="submission" date="2020-04" db="EMBL/GenBank/DDBJ databases">
        <authorList>
            <person name="Alioto T."/>
            <person name="Alioto T."/>
            <person name="Gomez Garrido J."/>
        </authorList>
    </citation>
    <scope>NUCLEOTIDE SEQUENCE [LARGE SCALE GENOMIC DNA]</scope>
</reference>
<dbReference type="Proteomes" id="UP000494165">
    <property type="component" value="Unassembled WGS sequence"/>
</dbReference>
<gene>
    <name evidence="6" type="ORF">CLODIP_2_CD09213</name>
</gene>
<dbReference type="OrthoDB" id="2325716at2759"/>
<dbReference type="PANTHER" id="PTHR19871:SF37">
    <property type="entry name" value="GH25853P"/>
    <property type="match status" value="1"/>
</dbReference>
<comment type="caution">
    <text evidence="6">The sequence shown here is derived from an EMBL/GenBank/DDBJ whole genome shotgun (WGS) entry which is preliminary data.</text>
</comment>
<dbReference type="AlphaFoldDB" id="A0A8S1BXV8"/>
<organism evidence="6 7">
    <name type="scientific">Cloeon dipterum</name>
    <dbReference type="NCBI Taxonomy" id="197152"/>
    <lineage>
        <taxon>Eukaryota</taxon>
        <taxon>Metazoa</taxon>
        <taxon>Ecdysozoa</taxon>
        <taxon>Arthropoda</taxon>
        <taxon>Hexapoda</taxon>
        <taxon>Insecta</taxon>
        <taxon>Pterygota</taxon>
        <taxon>Palaeoptera</taxon>
        <taxon>Ephemeroptera</taxon>
        <taxon>Pisciforma</taxon>
        <taxon>Baetidae</taxon>
        <taxon>Cloeon</taxon>
    </lineage>
</organism>
<dbReference type="InterPro" id="IPR027417">
    <property type="entry name" value="P-loop_NTPase"/>
</dbReference>
<feature type="domain" description="Nephrocystin 3-like N-terminal" evidence="4">
    <location>
        <begin position="454"/>
        <end position="571"/>
    </location>
</feature>